<feature type="region of interest" description="Disordered" evidence="10">
    <location>
        <begin position="66"/>
        <end position="100"/>
    </location>
</feature>
<dbReference type="PANTHER" id="PTHR28087:SF1">
    <property type="entry name" value="ATPASE SYNTHESIS PROTEIN 25, MITOCHONDRIAL"/>
    <property type="match status" value="1"/>
</dbReference>
<sequence>MALRPFVSAALTCSGCRSAIMGSFVSRAGVGATHPSSHIPKRRQFASTTLRCSTEAFHTFEHEAFASPKSAAAEESSKAASEPSEAPEFVSEQSGEPPSAQVEEYVPWYLKVQQPKRTQDPAHPLADKQRLPDLPADPPPILQPVLEHMSVELGLDSLSLLDLRALDPPPGLGANLMMIVGTARSQKHLQVSADRFCRWLRATYRLRPYSDGLLGRNELKRKMRRKNKRARLLANVGAEDKASLDDGISTGWVCVHMGRTEPAESVTADVERSERVGFGFEDTQRVTLVAQIMTEEKREEIDLEDLWTTLLKRSLTKKQKLLEDIEALKAEQEKLALEVTGHSDAGTETVGSGSSRAQDVLVA</sequence>
<feature type="region of interest" description="Disordered" evidence="10">
    <location>
        <begin position="341"/>
        <end position="363"/>
    </location>
</feature>
<dbReference type="EMBL" id="ML996687">
    <property type="protein sequence ID" value="KAF2405075.1"/>
    <property type="molecule type" value="Genomic_DNA"/>
</dbReference>
<dbReference type="InterPro" id="IPR040152">
    <property type="entry name" value="Atp25"/>
</dbReference>
<keyword evidence="6 8" id="KW-0496">Mitochondrion</keyword>
<evidence type="ECO:0000256" key="1">
    <source>
        <dbReference type="ARBA" id="ARBA00003470"/>
    </source>
</evidence>
<dbReference type="Proteomes" id="UP000799640">
    <property type="component" value="Unassembled WGS sequence"/>
</dbReference>
<organism evidence="11 12">
    <name type="scientific">Trichodelitschia bisporula</name>
    <dbReference type="NCBI Taxonomy" id="703511"/>
    <lineage>
        <taxon>Eukaryota</taxon>
        <taxon>Fungi</taxon>
        <taxon>Dikarya</taxon>
        <taxon>Ascomycota</taxon>
        <taxon>Pezizomycotina</taxon>
        <taxon>Dothideomycetes</taxon>
        <taxon>Dothideomycetes incertae sedis</taxon>
        <taxon>Phaeotrichales</taxon>
        <taxon>Phaeotrichaceae</taxon>
        <taxon>Trichodelitschia</taxon>
    </lineage>
</organism>
<comment type="function">
    <text evidence="1">Probable mitochondrial mRNA stabilization factor.</text>
</comment>
<dbReference type="InterPro" id="IPR043519">
    <property type="entry name" value="NT_sf"/>
</dbReference>
<protein>
    <recommendedName>
        <fullName evidence="8">ATPase synthesis protein 25</fullName>
    </recommendedName>
</protein>
<proteinExistence type="inferred from homology"/>
<name>A0A6G1IAR2_9PEZI</name>
<dbReference type="OrthoDB" id="107372at2759"/>
<keyword evidence="5 8" id="KW-0809">Transit peptide</keyword>
<comment type="similarity">
    <text evidence="3 8">Belongs to the ATP25 family.</text>
</comment>
<evidence type="ECO:0000313" key="11">
    <source>
        <dbReference type="EMBL" id="KAF2405075.1"/>
    </source>
</evidence>
<evidence type="ECO:0000256" key="10">
    <source>
        <dbReference type="SAM" id="MobiDB-lite"/>
    </source>
</evidence>
<feature type="compositionally biased region" description="Low complexity" evidence="10">
    <location>
        <begin position="66"/>
        <end position="92"/>
    </location>
</feature>
<evidence type="ECO:0000256" key="2">
    <source>
        <dbReference type="ARBA" id="ARBA00004443"/>
    </source>
</evidence>
<evidence type="ECO:0000256" key="3">
    <source>
        <dbReference type="ARBA" id="ARBA00010787"/>
    </source>
</evidence>
<reference evidence="11" key="1">
    <citation type="journal article" date="2020" name="Stud. Mycol.">
        <title>101 Dothideomycetes genomes: a test case for predicting lifestyles and emergence of pathogens.</title>
        <authorList>
            <person name="Haridas S."/>
            <person name="Albert R."/>
            <person name="Binder M."/>
            <person name="Bloem J."/>
            <person name="Labutti K."/>
            <person name="Salamov A."/>
            <person name="Andreopoulos B."/>
            <person name="Baker S."/>
            <person name="Barry K."/>
            <person name="Bills G."/>
            <person name="Bluhm B."/>
            <person name="Cannon C."/>
            <person name="Castanera R."/>
            <person name="Culley D."/>
            <person name="Daum C."/>
            <person name="Ezra D."/>
            <person name="Gonzalez J."/>
            <person name="Henrissat B."/>
            <person name="Kuo A."/>
            <person name="Liang C."/>
            <person name="Lipzen A."/>
            <person name="Lutzoni F."/>
            <person name="Magnuson J."/>
            <person name="Mondo S."/>
            <person name="Nolan M."/>
            <person name="Ohm R."/>
            <person name="Pangilinan J."/>
            <person name="Park H.-J."/>
            <person name="Ramirez L."/>
            <person name="Alfaro M."/>
            <person name="Sun H."/>
            <person name="Tritt A."/>
            <person name="Yoshinaga Y."/>
            <person name="Zwiers L.-H."/>
            <person name="Turgeon B."/>
            <person name="Goodwin S."/>
            <person name="Spatafora J."/>
            <person name="Crous P."/>
            <person name="Grigoriev I."/>
        </authorList>
    </citation>
    <scope>NUCLEOTIDE SEQUENCE</scope>
    <source>
        <strain evidence="11">CBS 262.69</strain>
    </source>
</reference>
<accession>A0A6G1IAR2</accession>
<dbReference type="GO" id="GO:0140053">
    <property type="term" value="P:mitochondrial gene expression"/>
    <property type="evidence" value="ECO:0007669"/>
    <property type="project" value="UniProtKB-UniRule"/>
</dbReference>
<gene>
    <name evidence="11" type="ORF">EJ06DRAFT_525632</name>
</gene>
<dbReference type="GO" id="GO:0048255">
    <property type="term" value="P:mRNA stabilization"/>
    <property type="evidence" value="ECO:0007669"/>
    <property type="project" value="TreeGrafter"/>
</dbReference>
<keyword evidence="9" id="KW-0175">Coiled coil</keyword>
<evidence type="ECO:0000256" key="5">
    <source>
        <dbReference type="ARBA" id="ARBA00022946"/>
    </source>
</evidence>
<dbReference type="PANTHER" id="PTHR28087">
    <property type="entry name" value="ATPASE SYNTHESIS PROTEIN 25, MITOCHONDRIAL"/>
    <property type="match status" value="1"/>
</dbReference>
<dbReference type="GO" id="GO:0005743">
    <property type="term" value="C:mitochondrial inner membrane"/>
    <property type="evidence" value="ECO:0007669"/>
    <property type="project" value="UniProtKB-SubCell"/>
</dbReference>
<dbReference type="AlphaFoldDB" id="A0A6G1IAR2"/>
<comment type="function">
    <text evidence="8">Mitochondrial mRNA stabilization factor.</text>
</comment>
<evidence type="ECO:0000256" key="8">
    <source>
        <dbReference type="RuleBase" id="RU367062"/>
    </source>
</evidence>
<dbReference type="FunFam" id="3.30.460.10:FF:000044">
    <property type="entry name" value="ATPase synthesis protein 25, mitochondrial"/>
    <property type="match status" value="1"/>
</dbReference>
<feature type="region of interest" description="Disordered" evidence="10">
    <location>
        <begin position="116"/>
        <end position="135"/>
    </location>
</feature>
<evidence type="ECO:0000256" key="4">
    <source>
        <dbReference type="ARBA" id="ARBA00022792"/>
    </source>
</evidence>
<evidence type="ECO:0000256" key="7">
    <source>
        <dbReference type="ARBA" id="ARBA00023136"/>
    </source>
</evidence>
<comment type="subcellular location">
    <subcellularLocation>
        <location evidence="2 8">Mitochondrion inner membrane</location>
        <topology evidence="2 8">Peripheral membrane protein</topology>
        <orientation evidence="2 8">Matrix side</orientation>
    </subcellularLocation>
</comment>
<keyword evidence="7 8" id="KW-0472">Membrane</keyword>
<feature type="coiled-coil region" evidence="9">
    <location>
        <begin position="311"/>
        <end position="338"/>
    </location>
</feature>
<evidence type="ECO:0000256" key="6">
    <source>
        <dbReference type="ARBA" id="ARBA00023128"/>
    </source>
</evidence>
<keyword evidence="4 8" id="KW-0999">Mitochondrion inner membrane</keyword>
<keyword evidence="12" id="KW-1185">Reference proteome</keyword>
<feature type="compositionally biased region" description="Basic and acidic residues" evidence="10">
    <location>
        <begin position="117"/>
        <end position="131"/>
    </location>
</feature>
<evidence type="ECO:0000313" key="12">
    <source>
        <dbReference type="Proteomes" id="UP000799640"/>
    </source>
</evidence>
<dbReference type="Gene3D" id="3.30.460.10">
    <property type="entry name" value="Beta Polymerase, domain 2"/>
    <property type="match status" value="1"/>
</dbReference>
<evidence type="ECO:0000256" key="9">
    <source>
        <dbReference type="SAM" id="Coils"/>
    </source>
</evidence>